<sequence>MIRSIILSVIVCLSLGFAGAFTWQTATLESQDMDPVRLDAMWNGMQARSKTLLVRGADGISEHMS</sequence>
<dbReference type="EMBL" id="LAZR01014451">
    <property type="protein sequence ID" value="KKM17442.1"/>
    <property type="molecule type" value="Genomic_DNA"/>
</dbReference>
<protein>
    <submittedName>
        <fullName evidence="1">Uncharacterized protein</fullName>
    </submittedName>
</protein>
<evidence type="ECO:0000313" key="1">
    <source>
        <dbReference type="EMBL" id="KKM17442.1"/>
    </source>
</evidence>
<dbReference type="AlphaFoldDB" id="A0A0F9HQS0"/>
<gene>
    <name evidence="1" type="ORF">LCGC14_1675700</name>
</gene>
<accession>A0A0F9HQS0</accession>
<name>A0A0F9HQS0_9ZZZZ</name>
<comment type="caution">
    <text evidence="1">The sequence shown here is derived from an EMBL/GenBank/DDBJ whole genome shotgun (WGS) entry which is preliminary data.</text>
</comment>
<organism evidence="1">
    <name type="scientific">marine sediment metagenome</name>
    <dbReference type="NCBI Taxonomy" id="412755"/>
    <lineage>
        <taxon>unclassified sequences</taxon>
        <taxon>metagenomes</taxon>
        <taxon>ecological metagenomes</taxon>
    </lineage>
</organism>
<reference evidence="1" key="1">
    <citation type="journal article" date="2015" name="Nature">
        <title>Complex archaea that bridge the gap between prokaryotes and eukaryotes.</title>
        <authorList>
            <person name="Spang A."/>
            <person name="Saw J.H."/>
            <person name="Jorgensen S.L."/>
            <person name="Zaremba-Niedzwiedzka K."/>
            <person name="Martijn J."/>
            <person name="Lind A.E."/>
            <person name="van Eijk R."/>
            <person name="Schleper C."/>
            <person name="Guy L."/>
            <person name="Ettema T.J."/>
        </authorList>
    </citation>
    <scope>NUCLEOTIDE SEQUENCE</scope>
</reference>
<proteinExistence type="predicted"/>